<evidence type="ECO:0000256" key="1">
    <source>
        <dbReference type="ARBA" id="ARBA00004435"/>
    </source>
</evidence>
<evidence type="ECO:0000256" key="8">
    <source>
        <dbReference type="ARBA" id="ARBA00022692"/>
    </source>
</evidence>
<keyword evidence="6" id="KW-1003">Cell membrane</keyword>
<evidence type="ECO:0000256" key="6">
    <source>
        <dbReference type="ARBA" id="ARBA00022475"/>
    </source>
</evidence>
<dbReference type="PANTHER" id="PTHR23288:SF38">
    <property type="entry name" value="OCCLUDIN"/>
    <property type="match status" value="1"/>
</dbReference>
<dbReference type="GO" id="GO:0000987">
    <property type="term" value="F:cis-regulatory region sequence-specific DNA binding"/>
    <property type="evidence" value="ECO:0007669"/>
    <property type="project" value="TreeGrafter"/>
</dbReference>
<dbReference type="Gene3D" id="6.10.140.340">
    <property type="match status" value="1"/>
</dbReference>
<comment type="subcellular location">
    <subcellularLocation>
        <location evidence="1">Cell junction</location>
        <location evidence="1">Tight junction</location>
    </subcellularLocation>
    <subcellularLocation>
        <location evidence="2">Cell membrane</location>
        <topology evidence="2">Multi-pass membrane protein</topology>
    </subcellularLocation>
</comment>
<sequence length="516" mass="56923">MYDPRHYDSPPVYSPHFNTPSDGFYTSRSGPSPRTYSYHTAPLEPRYMDENTQYFYRWLSPPGIVKTMEGICVLLCFVIFACVASTLVWDMHGYETSVGGYISGGGFGYNGGVGTGTGYYGGAYGYHSSYMTPYSAKSAMISMAAINFIIALMFLVASFSKTRTVRSRRFYLTVLVVDVSLGVLQCIINIIFVIGVNPMAQSSQSMLYNPILMMCQTPQSTSISGAAGAGFPGAYPMFNQYLHHYCYMDPEEAAALVCGILVMPFPSPAGREGSADWLTSLGSTLLPPAVVVSDKSSPDLKTEASVASYPERTVSVVSGNTYDTVYSEHIHSGPPEPLYQENEITSSAFEVAEVQWTIAPASRAQGQALASEIELYETGYSTGPGTSTEPDTDGWESMYPEITSDAQRQQYRREFDLDLAEYKRLSAEMDDVNDQMNKLSRELDTLEEGSAKFQAVAEEYNRLKDLKWASDYQSKKLQCKELKQKLSHIKRLPLPIIDTAEALRPPSPGACGWLAL</sequence>
<keyword evidence="9" id="KW-0965">Cell junction</keyword>
<evidence type="ECO:0000313" key="21">
    <source>
        <dbReference type="Proteomes" id="UP000823561"/>
    </source>
</evidence>
<dbReference type="SUPFAM" id="SSF144292">
    <property type="entry name" value="occludin/ELL-like"/>
    <property type="match status" value="1"/>
</dbReference>
<dbReference type="InterPro" id="IPR008253">
    <property type="entry name" value="Marvel"/>
</dbReference>
<evidence type="ECO:0000256" key="9">
    <source>
        <dbReference type="ARBA" id="ARBA00022949"/>
    </source>
</evidence>
<dbReference type="InterPro" id="IPR031176">
    <property type="entry name" value="ELL/occludin"/>
</dbReference>
<evidence type="ECO:0000256" key="15">
    <source>
        <dbReference type="PROSITE-ProRule" id="PRU01324"/>
    </source>
</evidence>
<keyword evidence="5" id="KW-0796">Tight junction</keyword>
<keyword evidence="12 14" id="KW-0472">Membrane</keyword>
<dbReference type="GO" id="GO:0032968">
    <property type="term" value="P:positive regulation of transcription elongation by RNA polymerase II"/>
    <property type="evidence" value="ECO:0007669"/>
    <property type="project" value="TreeGrafter"/>
</dbReference>
<keyword evidence="13" id="KW-1015">Disulfide bond</keyword>
<accession>A0AAV6HDA5</accession>
<organism evidence="20 21">
    <name type="scientific">Alosa alosa</name>
    <name type="common">allis shad</name>
    <dbReference type="NCBI Taxonomy" id="278164"/>
    <lineage>
        <taxon>Eukaryota</taxon>
        <taxon>Metazoa</taxon>
        <taxon>Chordata</taxon>
        <taxon>Craniata</taxon>
        <taxon>Vertebrata</taxon>
        <taxon>Euteleostomi</taxon>
        <taxon>Actinopterygii</taxon>
        <taxon>Neopterygii</taxon>
        <taxon>Teleostei</taxon>
        <taxon>Clupei</taxon>
        <taxon>Clupeiformes</taxon>
        <taxon>Clupeoidei</taxon>
        <taxon>Clupeidae</taxon>
        <taxon>Alosa</taxon>
    </lineage>
</organism>
<evidence type="ECO:0000256" key="10">
    <source>
        <dbReference type="ARBA" id="ARBA00022989"/>
    </source>
</evidence>
<dbReference type="Pfam" id="PF01284">
    <property type="entry name" value="MARVEL"/>
    <property type="match status" value="1"/>
</dbReference>
<comment type="caution">
    <text evidence="20">The sequence shown here is derived from an EMBL/GenBank/DDBJ whole genome shotgun (WGS) entry which is preliminary data.</text>
</comment>
<dbReference type="PROSITE" id="PS51980">
    <property type="entry name" value="OCEL"/>
    <property type="match status" value="1"/>
</dbReference>
<keyword evidence="21" id="KW-1185">Reference proteome</keyword>
<evidence type="ECO:0000256" key="16">
    <source>
        <dbReference type="SAM" id="Coils"/>
    </source>
</evidence>
<gene>
    <name evidence="20" type="ORF">AALO_G00002450</name>
</gene>
<feature type="domain" description="MARVEL" evidence="18">
    <location>
        <begin position="60"/>
        <end position="278"/>
    </location>
</feature>
<keyword evidence="7" id="KW-0597">Phosphoprotein</keyword>
<dbReference type="Pfam" id="PF07303">
    <property type="entry name" value="Occludin_ELL"/>
    <property type="match status" value="1"/>
</dbReference>
<dbReference type="GO" id="GO:0008023">
    <property type="term" value="C:transcription elongation factor complex"/>
    <property type="evidence" value="ECO:0007669"/>
    <property type="project" value="TreeGrafter"/>
</dbReference>
<keyword evidence="10 17" id="KW-1133">Transmembrane helix</keyword>
<evidence type="ECO:0000256" key="11">
    <source>
        <dbReference type="ARBA" id="ARBA00023054"/>
    </source>
</evidence>
<dbReference type="Proteomes" id="UP000823561">
    <property type="component" value="Chromosome 1"/>
</dbReference>
<feature type="coiled-coil region" evidence="16">
    <location>
        <begin position="422"/>
        <end position="492"/>
    </location>
</feature>
<reference evidence="20 21" key="1">
    <citation type="submission" date="2020-10" db="EMBL/GenBank/DDBJ databases">
        <title>Chromosome-scale genome assembly of the Allis shad, Alosa alosa.</title>
        <authorList>
            <person name="Margot Z."/>
            <person name="Christophe K."/>
            <person name="Cabau C."/>
            <person name="Louis A."/>
            <person name="Berthelot C."/>
            <person name="Parey E."/>
            <person name="Roest Crollius H."/>
            <person name="Montfort J."/>
            <person name="Robinson-Rechavi M."/>
            <person name="Bucao C."/>
            <person name="Bouchez O."/>
            <person name="Gislard M."/>
            <person name="Lluch J."/>
            <person name="Milhes M."/>
            <person name="Lampietro C."/>
            <person name="Lopez Roques C."/>
            <person name="Donnadieu C."/>
            <person name="Braasch I."/>
            <person name="Desvignes T."/>
            <person name="Postlethwait J."/>
            <person name="Bobe J."/>
            <person name="Guiguen Y."/>
        </authorList>
    </citation>
    <scope>NUCLEOTIDE SEQUENCE [LARGE SCALE GENOMIC DNA]</scope>
    <source>
        <strain evidence="20">M-15738</strain>
        <tissue evidence="20">Blood</tissue>
    </source>
</reference>
<feature type="transmembrane region" description="Helical" evidence="17">
    <location>
        <begin position="139"/>
        <end position="159"/>
    </location>
</feature>
<keyword evidence="11 16" id="KW-0175">Coiled coil</keyword>
<feature type="transmembrane region" description="Helical" evidence="17">
    <location>
        <begin position="70"/>
        <end position="89"/>
    </location>
</feature>
<dbReference type="PROSITE" id="PS51225">
    <property type="entry name" value="MARVEL"/>
    <property type="match status" value="1"/>
</dbReference>
<keyword evidence="8 14" id="KW-0812">Transmembrane</keyword>
<evidence type="ECO:0000256" key="7">
    <source>
        <dbReference type="ARBA" id="ARBA00022553"/>
    </source>
</evidence>
<name>A0AAV6HDA5_9TELE</name>
<dbReference type="InterPro" id="IPR010844">
    <property type="entry name" value="Occludin_ELL"/>
</dbReference>
<feature type="transmembrane region" description="Helical" evidence="17">
    <location>
        <begin position="171"/>
        <end position="196"/>
    </location>
</feature>
<evidence type="ECO:0000256" key="12">
    <source>
        <dbReference type="ARBA" id="ARBA00023136"/>
    </source>
</evidence>
<dbReference type="InterPro" id="IPR002958">
    <property type="entry name" value="Occludin"/>
</dbReference>
<evidence type="ECO:0000256" key="17">
    <source>
        <dbReference type="SAM" id="Phobius"/>
    </source>
</evidence>
<comment type="similarity">
    <text evidence="3 15">Belongs to the ELL/occludin family.</text>
</comment>
<dbReference type="PANTHER" id="PTHR23288">
    <property type="entry name" value="OCCLUDIN AND RNA POLYMERASE II ELONGATION FACTOR ELL"/>
    <property type="match status" value="1"/>
</dbReference>
<evidence type="ECO:0000256" key="13">
    <source>
        <dbReference type="ARBA" id="ARBA00023157"/>
    </source>
</evidence>
<dbReference type="EMBL" id="JADWDJ010000001">
    <property type="protein sequence ID" value="KAG5285353.1"/>
    <property type="molecule type" value="Genomic_DNA"/>
</dbReference>
<evidence type="ECO:0000259" key="18">
    <source>
        <dbReference type="PROSITE" id="PS51225"/>
    </source>
</evidence>
<dbReference type="AlphaFoldDB" id="A0AAV6HDA5"/>
<evidence type="ECO:0000256" key="4">
    <source>
        <dbReference type="ARBA" id="ARBA00016772"/>
    </source>
</evidence>
<evidence type="ECO:0000256" key="5">
    <source>
        <dbReference type="ARBA" id="ARBA00022427"/>
    </source>
</evidence>
<dbReference type="PRINTS" id="PR01258">
    <property type="entry name" value="OCCLUDIN"/>
</dbReference>
<protein>
    <recommendedName>
        <fullName evidence="4">Occludin</fullName>
    </recommendedName>
</protein>
<dbReference type="GO" id="GO:0070830">
    <property type="term" value="P:bicellular tight junction assembly"/>
    <property type="evidence" value="ECO:0007669"/>
    <property type="project" value="InterPro"/>
</dbReference>
<dbReference type="GO" id="GO:0042795">
    <property type="term" value="P:snRNA transcription by RNA polymerase II"/>
    <property type="evidence" value="ECO:0007669"/>
    <property type="project" value="TreeGrafter"/>
</dbReference>
<evidence type="ECO:0000259" key="19">
    <source>
        <dbReference type="PROSITE" id="PS51980"/>
    </source>
</evidence>
<evidence type="ECO:0000256" key="14">
    <source>
        <dbReference type="PROSITE-ProRule" id="PRU00581"/>
    </source>
</evidence>
<dbReference type="GO" id="GO:0005886">
    <property type="term" value="C:plasma membrane"/>
    <property type="evidence" value="ECO:0007669"/>
    <property type="project" value="UniProtKB-SubCell"/>
</dbReference>
<evidence type="ECO:0000313" key="20">
    <source>
        <dbReference type="EMBL" id="KAG5285353.1"/>
    </source>
</evidence>
<feature type="domain" description="OCEL" evidence="19">
    <location>
        <begin position="393"/>
        <end position="501"/>
    </location>
</feature>
<evidence type="ECO:0000256" key="3">
    <source>
        <dbReference type="ARBA" id="ARBA00009171"/>
    </source>
</evidence>
<dbReference type="GO" id="GO:0005923">
    <property type="term" value="C:bicellular tight junction"/>
    <property type="evidence" value="ECO:0007669"/>
    <property type="project" value="UniProtKB-SubCell"/>
</dbReference>
<proteinExistence type="inferred from homology"/>
<evidence type="ECO:0000256" key="2">
    <source>
        <dbReference type="ARBA" id="ARBA00004651"/>
    </source>
</evidence>